<reference evidence="2 3" key="1">
    <citation type="submission" date="2017-11" db="EMBL/GenBank/DDBJ databases">
        <title>De novo assembly and phasing of dikaryotic genomes from two isolates of Puccinia coronata f. sp. avenae, the causal agent of oat crown rust.</title>
        <authorList>
            <person name="Miller M.E."/>
            <person name="Zhang Y."/>
            <person name="Omidvar V."/>
            <person name="Sperschneider J."/>
            <person name="Schwessinger B."/>
            <person name="Raley C."/>
            <person name="Palmer J.M."/>
            <person name="Garnica D."/>
            <person name="Upadhyaya N."/>
            <person name="Rathjen J."/>
            <person name="Taylor J.M."/>
            <person name="Park R.F."/>
            <person name="Dodds P.N."/>
            <person name="Hirsch C.D."/>
            <person name="Kianian S.F."/>
            <person name="Figueroa M."/>
        </authorList>
    </citation>
    <scope>NUCLEOTIDE SEQUENCE [LARGE SCALE GENOMIC DNA]</scope>
    <source>
        <strain evidence="2">12SD80</strain>
    </source>
</reference>
<evidence type="ECO:0000256" key="1">
    <source>
        <dbReference type="SAM" id="MobiDB-lite"/>
    </source>
</evidence>
<accession>A0A2N5TYM3</accession>
<organism evidence="2 3">
    <name type="scientific">Puccinia coronata f. sp. avenae</name>
    <dbReference type="NCBI Taxonomy" id="200324"/>
    <lineage>
        <taxon>Eukaryota</taxon>
        <taxon>Fungi</taxon>
        <taxon>Dikarya</taxon>
        <taxon>Basidiomycota</taxon>
        <taxon>Pucciniomycotina</taxon>
        <taxon>Pucciniomycetes</taxon>
        <taxon>Pucciniales</taxon>
        <taxon>Pucciniaceae</taxon>
        <taxon>Puccinia</taxon>
    </lineage>
</organism>
<evidence type="ECO:0000313" key="2">
    <source>
        <dbReference type="EMBL" id="PLW30603.1"/>
    </source>
</evidence>
<dbReference type="Proteomes" id="UP000235392">
    <property type="component" value="Unassembled WGS sequence"/>
</dbReference>
<dbReference type="AlphaFoldDB" id="A0A2N5TYM3"/>
<protein>
    <submittedName>
        <fullName evidence="2">Uncharacterized protein</fullName>
    </submittedName>
</protein>
<comment type="caution">
    <text evidence="2">The sequence shown here is derived from an EMBL/GenBank/DDBJ whole genome shotgun (WGS) entry which is preliminary data.</text>
</comment>
<feature type="region of interest" description="Disordered" evidence="1">
    <location>
        <begin position="1"/>
        <end position="57"/>
    </location>
</feature>
<evidence type="ECO:0000313" key="3">
    <source>
        <dbReference type="Proteomes" id="UP000235392"/>
    </source>
</evidence>
<proteinExistence type="predicted"/>
<dbReference type="EMBL" id="PGCI01000292">
    <property type="protein sequence ID" value="PLW30603.1"/>
    <property type="molecule type" value="Genomic_DNA"/>
</dbReference>
<gene>
    <name evidence="2" type="ORF">PCASD_20567</name>
</gene>
<sequence length="310" mass="36141">MESITHTYRAEGEAHPRRIGIGTGSSGLGVDQESRDPQRKRKYHDIGLPDSTNVSPGKIGELDRLQRCYSKTMADLRGWKQDILEYVSKASMPTTEEDHYLRFMEEEMNLFITQVDGLFKEKKSQLKTPRGPAWFKSKEQFEELITKFLQFVAHAEILPNRQSTAADEWRHSMYYRWCELKMILLSDLIKNDILPGHLVSNFFNQEPHGSLLWQYISSRLYITAYSMYLSFDLKLSLQEDPSTQRFINVLEFLTPGTWKKIEFENVLVKLDLYKKQFPPGDKFCSISAQFRQLKVPSTTKINFLFKSLAN</sequence>
<name>A0A2N5TYM3_9BASI</name>